<dbReference type="SUPFAM" id="SSF63825">
    <property type="entry name" value="YWTD domain"/>
    <property type="match status" value="1"/>
</dbReference>
<organism evidence="1 2">
    <name type="scientific">Owenia fusiformis</name>
    <name type="common">Polychaete worm</name>
    <dbReference type="NCBI Taxonomy" id="6347"/>
    <lineage>
        <taxon>Eukaryota</taxon>
        <taxon>Metazoa</taxon>
        <taxon>Spiralia</taxon>
        <taxon>Lophotrochozoa</taxon>
        <taxon>Annelida</taxon>
        <taxon>Polychaeta</taxon>
        <taxon>Sedentaria</taxon>
        <taxon>Canalipalpata</taxon>
        <taxon>Sabellida</taxon>
        <taxon>Oweniida</taxon>
        <taxon>Oweniidae</taxon>
        <taxon>Owenia</taxon>
    </lineage>
</organism>
<dbReference type="EMBL" id="CAIIXF020000004">
    <property type="protein sequence ID" value="CAH1782339.1"/>
    <property type="molecule type" value="Genomic_DNA"/>
</dbReference>
<proteinExistence type="predicted"/>
<evidence type="ECO:0000313" key="2">
    <source>
        <dbReference type="Proteomes" id="UP000749559"/>
    </source>
</evidence>
<protein>
    <submittedName>
        <fullName evidence="1">Uncharacterized protein</fullName>
    </submittedName>
</protein>
<accession>A0A8S4NNP8</accession>
<evidence type="ECO:0000313" key="1">
    <source>
        <dbReference type="EMBL" id="CAH1782339.1"/>
    </source>
</evidence>
<name>A0A8S4NNP8_OWEFU</name>
<dbReference type="OrthoDB" id="5990150at2759"/>
<keyword evidence="2" id="KW-1185">Reference proteome</keyword>
<dbReference type="AlphaFoldDB" id="A0A8S4NNP8"/>
<sequence length="506" mass="56605">MSDTNKIETLVHPISVCPGLPGVLYIADVQKKSILKAIPQYPVVVESHHINLSNPSFITYVAVVLYVIDDQKLYYEDIEKSSILAISKLKHAELVQQLELRNLAVPHTVPPMKKALVKWQHEHDVNEYRQRTLHLVAEVGDVNCVAGYGNHGNMDNFSTLYTTCIGCIKEFRAVSNGVKLQLNLTRSLQLNLQNPTGLTLKENNIYIADSNIETGGLVRVFWPTSDVNVLLKNNSNRCGRIYSVAIQDTDIIYTDVAKCMVKKYADGVSERITGSWPCDYPSDGCEETSCHVQQTGVCLIGNSIILTDSGCGAVKLISPLTGYIHYLQNLGDIYRCFGVHSPAMNVERAYTLLQEVAVFFRKMVEDCRTAHPLSPTRLLQGPDGVPAEKTIKTIETNVLALSEFIATIGELNPNILPNIDSKPLTSLINEHFHHRLRQIYDMPDMLQLARTFSSAVDEFLKKSTECGYLYNTSRKDSYYEQPVGLVAFNMLPKLPLPTDEKAKFKP</sequence>
<gene>
    <name evidence="1" type="ORF">OFUS_LOCUS8798</name>
</gene>
<reference evidence="1" key="1">
    <citation type="submission" date="2022-03" db="EMBL/GenBank/DDBJ databases">
        <authorList>
            <person name="Martin C."/>
        </authorList>
    </citation>
    <scope>NUCLEOTIDE SEQUENCE</scope>
</reference>
<comment type="caution">
    <text evidence="1">The sequence shown here is derived from an EMBL/GenBank/DDBJ whole genome shotgun (WGS) entry which is preliminary data.</text>
</comment>
<dbReference type="Proteomes" id="UP000749559">
    <property type="component" value="Unassembled WGS sequence"/>
</dbReference>